<evidence type="ECO:0000313" key="1">
    <source>
        <dbReference type="EMBL" id="VDN22794.1"/>
    </source>
</evidence>
<accession>A0A183DYA1</accession>
<reference evidence="1 2" key="2">
    <citation type="submission" date="2018-11" db="EMBL/GenBank/DDBJ databases">
        <authorList>
            <consortium name="Pathogen Informatics"/>
        </authorList>
    </citation>
    <scope>NUCLEOTIDE SEQUENCE [LARGE SCALE GENOMIC DNA]</scope>
</reference>
<organism evidence="3">
    <name type="scientific">Gongylonema pulchrum</name>
    <dbReference type="NCBI Taxonomy" id="637853"/>
    <lineage>
        <taxon>Eukaryota</taxon>
        <taxon>Metazoa</taxon>
        <taxon>Ecdysozoa</taxon>
        <taxon>Nematoda</taxon>
        <taxon>Chromadorea</taxon>
        <taxon>Rhabditida</taxon>
        <taxon>Spirurina</taxon>
        <taxon>Spiruromorpha</taxon>
        <taxon>Spiruroidea</taxon>
        <taxon>Gongylonematidae</taxon>
        <taxon>Gongylonema</taxon>
    </lineage>
</organism>
<sequence length="68" mass="7287">MENIANVLKQNTDVQMFNYAGAAVALAVTVDYEMENIANVLKQNTGVQMFNCAGAAVALTVSVHINQN</sequence>
<evidence type="ECO:0000313" key="2">
    <source>
        <dbReference type="Proteomes" id="UP000271098"/>
    </source>
</evidence>
<gene>
    <name evidence="1" type="ORF">GPUH_LOCUS13692</name>
</gene>
<dbReference type="EMBL" id="UYRT01080463">
    <property type="protein sequence ID" value="VDN22794.1"/>
    <property type="molecule type" value="Genomic_DNA"/>
</dbReference>
<dbReference type="AlphaFoldDB" id="A0A183DYA1"/>
<protein>
    <submittedName>
        <fullName evidence="3">Glutaminase</fullName>
    </submittedName>
</protein>
<name>A0A183DYA1_9BILA</name>
<proteinExistence type="predicted"/>
<evidence type="ECO:0000313" key="3">
    <source>
        <dbReference type="WBParaSite" id="GPUH_0001370701-mRNA-1"/>
    </source>
</evidence>
<reference evidence="3" key="1">
    <citation type="submission" date="2016-06" db="UniProtKB">
        <authorList>
            <consortium name="WormBaseParasite"/>
        </authorList>
    </citation>
    <scope>IDENTIFICATION</scope>
</reference>
<keyword evidence="2" id="KW-1185">Reference proteome</keyword>
<dbReference type="Proteomes" id="UP000271098">
    <property type="component" value="Unassembled WGS sequence"/>
</dbReference>
<dbReference type="WBParaSite" id="GPUH_0001370701-mRNA-1">
    <property type="protein sequence ID" value="GPUH_0001370701-mRNA-1"/>
    <property type="gene ID" value="GPUH_0001370701"/>
</dbReference>